<proteinExistence type="predicted"/>
<accession>A0A7X3LGL8</accession>
<dbReference type="InterPro" id="IPR029044">
    <property type="entry name" value="Nucleotide-diphossugar_trans"/>
</dbReference>
<dbReference type="EMBL" id="WUBI01000001">
    <property type="protein sequence ID" value="MWV42304.1"/>
    <property type="molecule type" value="Genomic_DNA"/>
</dbReference>
<dbReference type="SUPFAM" id="SSF48452">
    <property type="entry name" value="TPR-like"/>
    <property type="match status" value="1"/>
</dbReference>
<dbReference type="SUPFAM" id="SSF53448">
    <property type="entry name" value="Nucleotide-diphospho-sugar transferases"/>
    <property type="match status" value="1"/>
</dbReference>
<dbReference type="RefSeq" id="WP_160495918.1">
    <property type="nucleotide sequence ID" value="NZ_WUBI01000001.1"/>
</dbReference>
<dbReference type="AlphaFoldDB" id="A0A7X3LGL8"/>
<name>A0A7X3LGL8_9BACL</name>
<evidence type="ECO:0000313" key="3">
    <source>
        <dbReference type="Proteomes" id="UP000460318"/>
    </source>
</evidence>
<dbReference type="Pfam" id="PF00535">
    <property type="entry name" value="Glycos_transf_2"/>
    <property type="match status" value="1"/>
</dbReference>
<protein>
    <submittedName>
        <fullName evidence="2">Glycosyltransferase</fullName>
    </submittedName>
</protein>
<dbReference type="InterPro" id="IPR001173">
    <property type="entry name" value="Glyco_trans_2-like"/>
</dbReference>
<dbReference type="Gene3D" id="3.90.550.10">
    <property type="entry name" value="Spore Coat Polysaccharide Biosynthesis Protein SpsA, Chain A"/>
    <property type="match status" value="1"/>
</dbReference>
<keyword evidence="2" id="KW-0808">Transferase</keyword>
<comment type="caution">
    <text evidence="2">The sequence shown here is derived from an EMBL/GenBank/DDBJ whole genome shotgun (WGS) entry which is preliminary data.</text>
</comment>
<organism evidence="2 3">
    <name type="scientific">Paenibacillus dendrobii</name>
    <dbReference type="NCBI Taxonomy" id="2691084"/>
    <lineage>
        <taxon>Bacteria</taxon>
        <taxon>Bacillati</taxon>
        <taxon>Bacillota</taxon>
        <taxon>Bacilli</taxon>
        <taxon>Bacillales</taxon>
        <taxon>Paenibacillaceae</taxon>
        <taxon>Paenibacillus</taxon>
    </lineage>
</organism>
<dbReference type="InterPro" id="IPR019734">
    <property type="entry name" value="TPR_rpt"/>
</dbReference>
<feature type="domain" description="Glycosyltransferase 2-like" evidence="1">
    <location>
        <begin position="9"/>
        <end position="137"/>
    </location>
</feature>
<dbReference type="PANTHER" id="PTHR43630">
    <property type="entry name" value="POLY-BETA-1,6-N-ACETYL-D-GLUCOSAMINE SYNTHASE"/>
    <property type="match status" value="1"/>
</dbReference>
<dbReference type="CDD" id="cd02511">
    <property type="entry name" value="Beta4Glucosyltransferase"/>
    <property type="match status" value="1"/>
</dbReference>
<sequence length="537" mass="60922">MSRTATGISLCMIVRNEAANLARCLESIHKAVDQMIIVDTGSTDDTVQIAHRFGAQVLHVPWDGDFAKARNAGIELARNAWILFMDADEELETGDIAELRLCAQHLEFEGFFLQVHNHVSNDIRSTTATVNPLLRMFRRRPEHRFRGRIHEQIAASIIEHRPAAKLHITNIKIHHYGYSSGMVASKNKIRRNMELLQLALEAEPEEPFHHYNMAVEYMRLNEHEPALHHIHQAKDLAAPEISYYHLLFKYESRCLFALGRAEEAIAACSSGLVQYPDYTDLYHLKGVISLAAGQLIEAEQAFLRAIEAGPAPMHYHTENGAGTYLSTLGLGQMNEDAGDDEQAIRWYAETIKHEPGMRIPLNKIIMLMKTNLQERLLPSFMHDHFKINTAKQKNIIINLLKANRCYHAAYMLLKNVQLDASRENENEAEHILYNELFETTKLQKPGTFDESSTLNPLKQIELTYDSGKTEDALNSLHALLSTLPAASATPPSDPIASVSRVLTAFAEARLLQELKDQPYQSIIRRALRMLPMYEEYE</sequence>
<dbReference type="Gene3D" id="1.25.40.10">
    <property type="entry name" value="Tetratricopeptide repeat domain"/>
    <property type="match status" value="1"/>
</dbReference>
<reference evidence="2 3" key="1">
    <citation type="submission" date="2019-12" db="EMBL/GenBank/DDBJ databases">
        <title>Paenibacillus sp. nov., an endophytic bacterium isolated from the stem of Dendrobium.</title>
        <authorList>
            <person name="Zhao R."/>
        </authorList>
    </citation>
    <scope>NUCLEOTIDE SEQUENCE [LARGE SCALE GENOMIC DNA]</scope>
    <source>
        <strain evidence="2 3">HJL G12</strain>
    </source>
</reference>
<evidence type="ECO:0000313" key="2">
    <source>
        <dbReference type="EMBL" id="MWV42304.1"/>
    </source>
</evidence>
<evidence type="ECO:0000259" key="1">
    <source>
        <dbReference type="Pfam" id="PF00535"/>
    </source>
</evidence>
<dbReference type="SMART" id="SM00028">
    <property type="entry name" value="TPR"/>
    <property type="match status" value="4"/>
</dbReference>
<dbReference type="PANTHER" id="PTHR43630:SF2">
    <property type="entry name" value="GLYCOSYLTRANSFERASE"/>
    <property type="match status" value="1"/>
</dbReference>
<dbReference type="InterPro" id="IPR011990">
    <property type="entry name" value="TPR-like_helical_dom_sf"/>
</dbReference>
<dbReference type="Proteomes" id="UP000460318">
    <property type="component" value="Unassembled WGS sequence"/>
</dbReference>
<gene>
    <name evidence="2" type="ORF">GRF59_01555</name>
</gene>
<keyword evidence="3" id="KW-1185">Reference proteome</keyword>
<dbReference type="GO" id="GO:0016740">
    <property type="term" value="F:transferase activity"/>
    <property type="evidence" value="ECO:0007669"/>
    <property type="project" value="UniProtKB-KW"/>
</dbReference>